<evidence type="ECO:0000313" key="2">
    <source>
        <dbReference type="EMBL" id="OBQ21908.1"/>
    </source>
</evidence>
<organism evidence="2 3">
    <name type="scientific">Aphanizomenon flos-aquae LD13</name>
    <dbReference type="NCBI Taxonomy" id="1710894"/>
    <lineage>
        <taxon>Bacteria</taxon>
        <taxon>Bacillati</taxon>
        <taxon>Cyanobacteriota</taxon>
        <taxon>Cyanophyceae</taxon>
        <taxon>Nostocales</taxon>
        <taxon>Aphanizomenonaceae</taxon>
        <taxon>Aphanizomenon</taxon>
    </lineage>
</organism>
<name>A0A1B7VNM0_APHFL</name>
<keyword evidence="1" id="KW-1133">Transmembrane helix</keyword>
<gene>
    <name evidence="2" type="ORF">AN481_16015</name>
</gene>
<keyword evidence="1" id="KW-0472">Membrane</keyword>
<dbReference type="Proteomes" id="UP000092382">
    <property type="component" value="Unassembled WGS sequence"/>
</dbReference>
<evidence type="ECO:0000313" key="3">
    <source>
        <dbReference type="Proteomes" id="UP000092382"/>
    </source>
</evidence>
<feature type="transmembrane region" description="Helical" evidence="1">
    <location>
        <begin position="84"/>
        <end position="108"/>
    </location>
</feature>
<dbReference type="STRING" id="1803587.GCA_001593825_00829"/>
<accession>A0A1B7VNM0</accession>
<keyword evidence="1" id="KW-0812">Transmembrane</keyword>
<comment type="caution">
    <text evidence="2">The sequence shown here is derived from an EMBL/GenBank/DDBJ whole genome shotgun (WGS) entry which is preliminary data.</text>
</comment>
<dbReference type="PATRIC" id="fig|1710894.3.peg.1787"/>
<proteinExistence type="predicted"/>
<protein>
    <submittedName>
        <fullName evidence="2">Uncharacterized protein</fullName>
    </submittedName>
</protein>
<evidence type="ECO:0000256" key="1">
    <source>
        <dbReference type="SAM" id="Phobius"/>
    </source>
</evidence>
<dbReference type="EMBL" id="LJOY01000065">
    <property type="protein sequence ID" value="OBQ21908.1"/>
    <property type="molecule type" value="Genomic_DNA"/>
</dbReference>
<reference evidence="2 3" key="1">
    <citation type="submission" date="2015-09" db="EMBL/GenBank/DDBJ databases">
        <title>Whole genome shotgun sequence assembly of Aphanizomenon flos-aquae UKL13.</title>
        <authorList>
            <person name="Driscoll C."/>
        </authorList>
    </citation>
    <scope>NUCLEOTIDE SEQUENCE [LARGE SCALE GENOMIC DNA]</scope>
    <source>
        <strain evidence="2">MDT13</strain>
    </source>
</reference>
<dbReference type="AlphaFoldDB" id="A0A1B7VNM0"/>
<sequence length="163" mass="18909">MPKSPILSTALNFQEDYPCPICRVGKISQMLMMEAMCCDFCNEIFTVNLELQQVKMPSREPPLIWNWNGFTWTQARLENVELGWGYGLSAIAFIILPTTLIGVTAYYFPPRSHVPLSWIPLVWTVLTFLSHLGIIVWIFIEVYQIPIIAYLRAITNWQNRLNR</sequence>
<feature type="transmembrane region" description="Helical" evidence="1">
    <location>
        <begin position="128"/>
        <end position="151"/>
    </location>
</feature>